<evidence type="ECO:0008006" key="3">
    <source>
        <dbReference type="Google" id="ProtNLM"/>
    </source>
</evidence>
<dbReference type="Pfam" id="PF14431">
    <property type="entry name" value="YwqJ-deaminase"/>
    <property type="match status" value="1"/>
</dbReference>
<accession>A0A0K9XDB5</accession>
<evidence type="ECO:0000313" key="2">
    <source>
        <dbReference type="Proteomes" id="UP000037288"/>
    </source>
</evidence>
<evidence type="ECO:0000313" key="1">
    <source>
        <dbReference type="EMBL" id="KNB51208.1"/>
    </source>
</evidence>
<comment type="caution">
    <text evidence="1">The sequence shown here is derived from an EMBL/GenBank/DDBJ whole genome shotgun (WGS) entry which is preliminary data.</text>
</comment>
<dbReference type="InterPro" id="IPR025968">
    <property type="entry name" value="YwqJ_deaminase"/>
</dbReference>
<protein>
    <recommendedName>
        <fullName evidence="3">YwqJ-like deaminase</fullName>
    </recommendedName>
</protein>
<dbReference type="RefSeq" id="WP_049717453.1">
    <property type="nucleotide sequence ID" value="NZ_LFXA01000011.1"/>
</dbReference>
<sequence>MSDTVPGVAASLLVQGKIFSMTNLTGEGTPDLHPAVREFFDTLPTDLREPFLGYCAESALVSDQLWGLDEGRTDGRWTTLDEAAPHFARSVMMSVKIREQGDPEHGESTLPCRSCTALLNRLGVEIADS</sequence>
<dbReference type="Proteomes" id="UP000037288">
    <property type="component" value="Unassembled WGS sequence"/>
</dbReference>
<proteinExistence type="predicted"/>
<dbReference type="AlphaFoldDB" id="A0A0K9XDB5"/>
<dbReference type="EMBL" id="LFXA01000011">
    <property type="protein sequence ID" value="KNB51208.1"/>
    <property type="molecule type" value="Genomic_DNA"/>
</dbReference>
<organism evidence="1 2">
    <name type="scientific">Streptomyces caatingaensis</name>
    <dbReference type="NCBI Taxonomy" id="1678637"/>
    <lineage>
        <taxon>Bacteria</taxon>
        <taxon>Bacillati</taxon>
        <taxon>Actinomycetota</taxon>
        <taxon>Actinomycetes</taxon>
        <taxon>Kitasatosporales</taxon>
        <taxon>Streptomycetaceae</taxon>
        <taxon>Streptomyces</taxon>
    </lineage>
</organism>
<name>A0A0K9XDB5_9ACTN</name>
<gene>
    <name evidence="1" type="ORF">AC230_19015</name>
</gene>
<dbReference type="OrthoDB" id="3872283at2"/>
<dbReference type="PATRIC" id="fig|1678637.3.peg.4087"/>
<keyword evidence="2" id="KW-1185">Reference proteome</keyword>
<reference evidence="2" key="1">
    <citation type="submission" date="2015-07" db="EMBL/GenBank/DDBJ databases">
        <title>Draft genome sequence of Streptomyces sp. CMAA 1322, a bacterium isolated from Caatinga biome, from dry forest semiarid of Brazil.</title>
        <authorList>
            <person name="Santos S.N."/>
            <person name="Gacesa R."/>
            <person name="Taketani R.G."/>
            <person name="Long P.F."/>
            <person name="Melo I.S."/>
        </authorList>
    </citation>
    <scope>NUCLEOTIDE SEQUENCE [LARGE SCALE GENOMIC DNA]</scope>
    <source>
        <strain evidence="2">CMAA 1322</strain>
    </source>
</reference>